<dbReference type="PANTHER" id="PTHR30086:SF20">
    <property type="entry name" value="ARGININE EXPORTER PROTEIN ARGO-RELATED"/>
    <property type="match status" value="1"/>
</dbReference>
<keyword evidence="2" id="KW-1003">Cell membrane</keyword>
<dbReference type="RefSeq" id="WP_379959390.1">
    <property type="nucleotide sequence ID" value="NZ_JAUYVI010000006.1"/>
</dbReference>
<accession>A0ABU0YRE8</accession>
<evidence type="ECO:0000256" key="6">
    <source>
        <dbReference type="SAM" id="Phobius"/>
    </source>
</evidence>
<proteinExistence type="predicted"/>
<evidence type="ECO:0000256" key="2">
    <source>
        <dbReference type="ARBA" id="ARBA00022475"/>
    </source>
</evidence>
<evidence type="ECO:0000313" key="8">
    <source>
        <dbReference type="Proteomes" id="UP001230156"/>
    </source>
</evidence>
<dbReference type="PANTHER" id="PTHR30086">
    <property type="entry name" value="ARGININE EXPORTER PROTEIN ARGO"/>
    <property type="match status" value="1"/>
</dbReference>
<feature type="transmembrane region" description="Helical" evidence="6">
    <location>
        <begin position="65"/>
        <end position="85"/>
    </location>
</feature>
<protein>
    <submittedName>
        <fullName evidence="7">LysE family transporter</fullName>
    </submittedName>
</protein>
<dbReference type="EMBL" id="JAUYVI010000006">
    <property type="protein sequence ID" value="MDQ7250306.1"/>
    <property type="molecule type" value="Genomic_DNA"/>
</dbReference>
<feature type="transmembrane region" description="Helical" evidence="6">
    <location>
        <begin position="168"/>
        <end position="186"/>
    </location>
</feature>
<evidence type="ECO:0000256" key="3">
    <source>
        <dbReference type="ARBA" id="ARBA00022692"/>
    </source>
</evidence>
<reference evidence="8" key="1">
    <citation type="submission" date="2023-08" db="EMBL/GenBank/DDBJ databases">
        <title>Rhodospirillaceae gen. nov., a novel taxon isolated from the Yangtze River Yuezi River estuary sludge.</title>
        <authorList>
            <person name="Ruan L."/>
        </authorList>
    </citation>
    <scope>NUCLEOTIDE SEQUENCE [LARGE SCALE GENOMIC DNA]</scope>
    <source>
        <strain evidence="8">R-7</strain>
    </source>
</reference>
<keyword evidence="5 6" id="KW-0472">Membrane</keyword>
<evidence type="ECO:0000256" key="5">
    <source>
        <dbReference type="ARBA" id="ARBA00023136"/>
    </source>
</evidence>
<feature type="transmembrane region" description="Helical" evidence="6">
    <location>
        <begin position="132"/>
        <end position="156"/>
    </location>
</feature>
<organism evidence="7 8">
    <name type="scientific">Dongia sedimenti</name>
    <dbReference type="NCBI Taxonomy" id="3064282"/>
    <lineage>
        <taxon>Bacteria</taxon>
        <taxon>Pseudomonadati</taxon>
        <taxon>Pseudomonadota</taxon>
        <taxon>Alphaproteobacteria</taxon>
        <taxon>Rhodospirillales</taxon>
        <taxon>Dongiaceae</taxon>
        <taxon>Dongia</taxon>
    </lineage>
</organism>
<feature type="transmembrane region" description="Helical" evidence="6">
    <location>
        <begin position="6"/>
        <end position="27"/>
    </location>
</feature>
<dbReference type="InterPro" id="IPR001123">
    <property type="entry name" value="LeuE-type"/>
</dbReference>
<sequence length="194" mass="20438">MTDPIPFALAVAFLLATPGPTNTLLLTAGAASGLRALRLIPAEVIGYLATILMVGYLIGDRVQSMPSLAYALRMIIAAYLLYLAVRLWRAGWAMHAAQKLIGFRDVLVTTLLNPKALLFALGIIPVHAPDSLAYFIAFVVMVIAAGSGWALLGVALARSLLPKSSTQLVPRLGAVAISAFAGYLLITPLLQAAT</sequence>
<keyword evidence="3 6" id="KW-0812">Transmembrane</keyword>
<name>A0ABU0YRE8_9PROT</name>
<gene>
    <name evidence="7" type="ORF">Q8A70_21630</name>
</gene>
<comment type="subcellular location">
    <subcellularLocation>
        <location evidence="1">Cell membrane</location>
        <topology evidence="1">Multi-pass membrane protein</topology>
    </subcellularLocation>
</comment>
<evidence type="ECO:0000256" key="4">
    <source>
        <dbReference type="ARBA" id="ARBA00022989"/>
    </source>
</evidence>
<feature type="transmembrane region" description="Helical" evidence="6">
    <location>
        <begin position="106"/>
        <end position="126"/>
    </location>
</feature>
<keyword evidence="8" id="KW-1185">Reference proteome</keyword>
<evidence type="ECO:0000256" key="1">
    <source>
        <dbReference type="ARBA" id="ARBA00004651"/>
    </source>
</evidence>
<keyword evidence="4 6" id="KW-1133">Transmembrane helix</keyword>
<dbReference type="Proteomes" id="UP001230156">
    <property type="component" value="Unassembled WGS sequence"/>
</dbReference>
<evidence type="ECO:0000313" key="7">
    <source>
        <dbReference type="EMBL" id="MDQ7250306.1"/>
    </source>
</evidence>
<dbReference type="Pfam" id="PF01810">
    <property type="entry name" value="LysE"/>
    <property type="match status" value="1"/>
</dbReference>
<feature type="transmembrane region" description="Helical" evidence="6">
    <location>
        <begin position="39"/>
        <end position="59"/>
    </location>
</feature>
<comment type="caution">
    <text evidence="7">The sequence shown here is derived from an EMBL/GenBank/DDBJ whole genome shotgun (WGS) entry which is preliminary data.</text>
</comment>